<keyword evidence="4" id="KW-1133">Transmembrane helix</keyword>
<protein>
    <recommendedName>
        <fullName evidence="5">SH3 domain-containing protein</fullName>
    </recommendedName>
</protein>
<dbReference type="InterPro" id="IPR036028">
    <property type="entry name" value="SH3-like_dom_sf"/>
</dbReference>
<dbReference type="SUPFAM" id="SSF50044">
    <property type="entry name" value="SH3-domain"/>
    <property type="match status" value="1"/>
</dbReference>
<dbReference type="InterPro" id="IPR001452">
    <property type="entry name" value="SH3_domain"/>
</dbReference>
<keyword evidence="1 2" id="KW-0728">SH3 domain</keyword>
<evidence type="ECO:0000256" key="3">
    <source>
        <dbReference type="SAM" id="MobiDB-lite"/>
    </source>
</evidence>
<feature type="compositionally biased region" description="Acidic residues" evidence="3">
    <location>
        <begin position="29"/>
        <end position="39"/>
    </location>
</feature>
<feature type="compositionally biased region" description="Basic and acidic residues" evidence="3">
    <location>
        <begin position="1"/>
        <end position="12"/>
    </location>
</feature>
<feature type="compositionally biased region" description="Pro residues" evidence="3">
    <location>
        <begin position="127"/>
        <end position="137"/>
    </location>
</feature>
<keyword evidence="4" id="KW-0472">Membrane</keyword>
<evidence type="ECO:0000256" key="1">
    <source>
        <dbReference type="ARBA" id="ARBA00022443"/>
    </source>
</evidence>
<accession>A0ABP1DD14</accession>
<evidence type="ECO:0000256" key="2">
    <source>
        <dbReference type="PROSITE-ProRule" id="PRU00192"/>
    </source>
</evidence>
<dbReference type="SMART" id="SM00326">
    <property type="entry name" value="SH3"/>
    <property type="match status" value="1"/>
</dbReference>
<feature type="compositionally biased region" description="Low complexity" evidence="3">
    <location>
        <begin position="114"/>
        <end position="126"/>
    </location>
</feature>
<dbReference type="Pfam" id="PF14604">
    <property type="entry name" value="SH3_9"/>
    <property type="match status" value="1"/>
</dbReference>
<feature type="compositionally biased region" description="Basic residues" evidence="3">
    <location>
        <begin position="13"/>
        <end position="25"/>
    </location>
</feature>
<evidence type="ECO:0000256" key="4">
    <source>
        <dbReference type="SAM" id="Phobius"/>
    </source>
</evidence>
<keyword evidence="7" id="KW-1185">Reference proteome</keyword>
<keyword evidence="4" id="KW-0812">Transmembrane</keyword>
<proteinExistence type="predicted"/>
<dbReference type="Proteomes" id="UP001497453">
    <property type="component" value="Chromosome 3"/>
</dbReference>
<evidence type="ECO:0000313" key="7">
    <source>
        <dbReference type="Proteomes" id="UP001497453"/>
    </source>
</evidence>
<dbReference type="PROSITE" id="PS50002">
    <property type="entry name" value="SH3"/>
    <property type="match status" value="1"/>
</dbReference>
<dbReference type="EMBL" id="OZ037946">
    <property type="protein sequence ID" value="CAL1705731.1"/>
    <property type="molecule type" value="Genomic_DNA"/>
</dbReference>
<feature type="region of interest" description="Disordered" evidence="3">
    <location>
        <begin position="114"/>
        <end position="159"/>
    </location>
</feature>
<name>A0ABP1DD14_9APHY</name>
<evidence type="ECO:0000313" key="6">
    <source>
        <dbReference type="EMBL" id="CAL1705731.1"/>
    </source>
</evidence>
<feature type="compositionally biased region" description="Low complexity" evidence="3">
    <location>
        <begin position="138"/>
        <end position="153"/>
    </location>
</feature>
<gene>
    <name evidence="6" type="ORF">GFSPODELE1_LOCUS5554</name>
</gene>
<feature type="region of interest" description="Disordered" evidence="3">
    <location>
        <begin position="1"/>
        <end position="45"/>
    </location>
</feature>
<feature type="transmembrane region" description="Helical" evidence="4">
    <location>
        <begin position="177"/>
        <end position="197"/>
    </location>
</feature>
<organism evidence="6 7">
    <name type="scientific">Somion occarium</name>
    <dbReference type="NCBI Taxonomy" id="3059160"/>
    <lineage>
        <taxon>Eukaryota</taxon>
        <taxon>Fungi</taxon>
        <taxon>Dikarya</taxon>
        <taxon>Basidiomycota</taxon>
        <taxon>Agaricomycotina</taxon>
        <taxon>Agaricomycetes</taxon>
        <taxon>Polyporales</taxon>
        <taxon>Cerrenaceae</taxon>
        <taxon>Somion</taxon>
    </lineage>
</organism>
<sequence>MDSRGFPVDHSHAHMRLHKRHYRRQQKVDDDDDDDDDTDVPPGFSISTRLLTETFTLLRTTKVEVQTMRIPVLVTSIPVKPISTPASTSAKPTSSSIATSSSISRALPLSSTATSLSSLPVTTPSATPTPTPTPTPSPSSTSQTQSSASTTSSDIAAGAKESDTAAASASKGLSGGAVGGIVAAALIVAIAIAIFLMRKAFLRRRKNKRNTWGAGIYPKPDLSPYMSEKQVDNYAPPLPEKPRYTPATTPMANQSAFALPPPPPTSYANLPPPSPSMMVSPPPMLQPSLGSPAVPLSQALGPGSPVISVTPATGVRSTSAYAYVRCTFLPSLPDELSISTGEMVRVLGEFDDGWALCANARGEQGVVPLECLDKGGNGQMPHGPVQGGYLGQGTGDWRMSRRASSLYAAQHGNAVRY</sequence>
<dbReference type="Gene3D" id="2.30.30.40">
    <property type="entry name" value="SH3 Domains"/>
    <property type="match status" value="1"/>
</dbReference>
<evidence type="ECO:0000259" key="5">
    <source>
        <dbReference type="PROSITE" id="PS50002"/>
    </source>
</evidence>
<feature type="region of interest" description="Disordered" evidence="3">
    <location>
        <begin position="81"/>
        <end position="102"/>
    </location>
</feature>
<reference evidence="7" key="1">
    <citation type="submission" date="2024-04" db="EMBL/GenBank/DDBJ databases">
        <authorList>
            <person name="Shaw F."/>
            <person name="Minotto A."/>
        </authorList>
    </citation>
    <scope>NUCLEOTIDE SEQUENCE [LARGE SCALE GENOMIC DNA]</scope>
</reference>
<feature type="domain" description="SH3" evidence="5">
    <location>
        <begin position="317"/>
        <end position="377"/>
    </location>
</feature>